<dbReference type="Proteomes" id="UP000319263">
    <property type="component" value="Chromosome"/>
</dbReference>
<gene>
    <name evidence="2" type="ORF">FOE78_12355</name>
</gene>
<dbReference type="AlphaFoldDB" id="A0A516PZJ8"/>
<dbReference type="KEGG" id="mik:FOE78_12355"/>
<feature type="transmembrane region" description="Helical" evidence="1">
    <location>
        <begin position="45"/>
        <end position="62"/>
    </location>
</feature>
<feature type="transmembrane region" description="Helical" evidence="1">
    <location>
        <begin position="93"/>
        <end position="110"/>
    </location>
</feature>
<proteinExistence type="predicted"/>
<evidence type="ECO:0000313" key="3">
    <source>
        <dbReference type="Proteomes" id="UP000319263"/>
    </source>
</evidence>
<feature type="transmembrane region" description="Helical" evidence="1">
    <location>
        <begin position="68"/>
        <end position="86"/>
    </location>
</feature>
<organism evidence="2 3">
    <name type="scientific">Microlunatus elymi</name>
    <dbReference type="NCBI Taxonomy" id="2596828"/>
    <lineage>
        <taxon>Bacteria</taxon>
        <taxon>Bacillati</taxon>
        <taxon>Actinomycetota</taxon>
        <taxon>Actinomycetes</taxon>
        <taxon>Propionibacteriales</taxon>
        <taxon>Propionibacteriaceae</taxon>
        <taxon>Microlunatus</taxon>
    </lineage>
</organism>
<feature type="transmembrane region" description="Helical" evidence="1">
    <location>
        <begin position="170"/>
        <end position="190"/>
    </location>
</feature>
<keyword evidence="3" id="KW-1185">Reference proteome</keyword>
<dbReference type="RefSeq" id="WP_143986557.1">
    <property type="nucleotide sequence ID" value="NZ_CP041692.1"/>
</dbReference>
<reference evidence="2 3" key="1">
    <citation type="submission" date="2019-07" db="EMBL/GenBank/DDBJ databases">
        <title>Microlunatus dokdonensis sp. nov. isolated from the rhizospheric soil of the wild plant Elymus tsukushiensis.</title>
        <authorList>
            <person name="Ghim S.-Y."/>
            <person name="Hwang Y.-J."/>
            <person name="Son J.-S."/>
            <person name="Shin J.-H."/>
        </authorList>
    </citation>
    <scope>NUCLEOTIDE SEQUENCE [LARGE SCALE GENOMIC DNA]</scope>
    <source>
        <strain evidence="2 3">KUDC0627</strain>
    </source>
</reference>
<keyword evidence="1" id="KW-0812">Transmembrane</keyword>
<keyword evidence="1" id="KW-0472">Membrane</keyword>
<feature type="transmembrane region" description="Helical" evidence="1">
    <location>
        <begin position="122"/>
        <end position="149"/>
    </location>
</feature>
<protein>
    <submittedName>
        <fullName evidence="2">DUF3159 domain-containing protein</fullName>
    </submittedName>
</protein>
<feature type="transmembrane region" description="Helical" evidence="1">
    <location>
        <begin position="202"/>
        <end position="221"/>
    </location>
</feature>
<dbReference type="InterPro" id="IPR016566">
    <property type="entry name" value="UCP010219"/>
</dbReference>
<evidence type="ECO:0000313" key="2">
    <source>
        <dbReference type="EMBL" id="QDP96594.1"/>
    </source>
</evidence>
<dbReference type="OrthoDB" id="5244221at2"/>
<sequence length="231" mass="24808">MTGETSSSGEVPADREDLHQRLQQYDYVEQYVRAELSRTLGGARGMIEGALPFVGFTVAWMITSRLSWSLGVAVAVALVLAAIRLIQKQSLRYVAQAVVPTAIAAVIAARTGRAQDAFLPGILYNGLLAVISIITIAIGKPLVGFILGAAMGDPTGWSKDRGLVKMMTKLTAVLAVPYLLRFVIQLPIYLTDHVVLLGVAKLVLGWPLLALALVIMGVMLSRGRTPIDRLS</sequence>
<dbReference type="EMBL" id="CP041692">
    <property type="protein sequence ID" value="QDP96594.1"/>
    <property type="molecule type" value="Genomic_DNA"/>
</dbReference>
<evidence type="ECO:0000256" key="1">
    <source>
        <dbReference type="SAM" id="Phobius"/>
    </source>
</evidence>
<dbReference type="Pfam" id="PF11361">
    <property type="entry name" value="DUF3159"/>
    <property type="match status" value="1"/>
</dbReference>
<name>A0A516PZJ8_9ACTN</name>
<keyword evidence="1" id="KW-1133">Transmembrane helix</keyword>
<accession>A0A516PZJ8</accession>